<proteinExistence type="predicted"/>
<reference evidence="2" key="1">
    <citation type="submission" date="2022-11" db="UniProtKB">
        <authorList>
            <consortium name="WormBaseParasite"/>
        </authorList>
    </citation>
    <scope>IDENTIFICATION</scope>
</reference>
<accession>A0A915KQP5</accession>
<organism evidence="1 2">
    <name type="scientific">Romanomermis culicivorax</name>
    <name type="common">Nematode worm</name>
    <dbReference type="NCBI Taxonomy" id="13658"/>
    <lineage>
        <taxon>Eukaryota</taxon>
        <taxon>Metazoa</taxon>
        <taxon>Ecdysozoa</taxon>
        <taxon>Nematoda</taxon>
        <taxon>Enoplea</taxon>
        <taxon>Dorylaimia</taxon>
        <taxon>Mermithida</taxon>
        <taxon>Mermithoidea</taxon>
        <taxon>Mermithidae</taxon>
        <taxon>Romanomermis</taxon>
    </lineage>
</organism>
<protein>
    <submittedName>
        <fullName evidence="2">Uncharacterized protein</fullName>
    </submittedName>
</protein>
<dbReference type="WBParaSite" id="nRc.2.0.1.t41212-RA">
    <property type="protein sequence ID" value="nRc.2.0.1.t41212-RA"/>
    <property type="gene ID" value="nRc.2.0.1.g41212"/>
</dbReference>
<sequence>MKNNMEKCRFSDLPSPYICFNFYHHQRSKKHDLRKNGGERLPETTILAPQYSKKSICDEHEFITPHHDDLCLPLRYLQTLEKCIQNLTNIEKKQQCTKTAL</sequence>
<name>A0A915KQP5_ROMCU</name>
<evidence type="ECO:0000313" key="2">
    <source>
        <dbReference type="WBParaSite" id="nRc.2.0.1.t41212-RA"/>
    </source>
</evidence>
<keyword evidence="1" id="KW-1185">Reference proteome</keyword>
<evidence type="ECO:0000313" key="1">
    <source>
        <dbReference type="Proteomes" id="UP000887565"/>
    </source>
</evidence>
<dbReference type="AlphaFoldDB" id="A0A915KQP5"/>
<dbReference type="Proteomes" id="UP000887565">
    <property type="component" value="Unplaced"/>
</dbReference>